<gene>
    <name evidence="1" type="ORF">llap_6852</name>
</gene>
<sequence length="98" mass="10873">MSDHYVLSLAVQPIFHPFVQSMSSQFGYKDAIGDRVKSLYIHLSTQPVLSSQKAIRSVDGKVVNLESTVGFEIDIKMFISAKLLILKSGFPQASLEKN</sequence>
<name>A0A2I0UA09_LIMLA</name>
<reference evidence="2" key="2">
    <citation type="submission" date="2017-12" db="EMBL/GenBank/DDBJ databases">
        <title>Genome sequence of the Bar-tailed Godwit (Limosa lapponica baueri).</title>
        <authorList>
            <person name="Lima N.C.B."/>
            <person name="Parody-Merino A.M."/>
            <person name="Battley P.F."/>
            <person name="Fidler A.E."/>
            <person name="Prosdocimi F."/>
        </authorList>
    </citation>
    <scope>NUCLEOTIDE SEQUENCE [LARGE SCALE GENOMIC DNA]</scope>
</reference>
<dbReference type="AlphaFoldDB" id="A0A2I0UA09"/>
<evidence type="ECO:0000313" key="2">
    <source>
        <dbReference type="Proteomes" id="UP000233556"/>
    </source>
</evidence>
<accession>A0A2I0UA09</accession>
<dbReference type="Proteomes" id="UP000233556">
    <property type="component" value="Unassembled WGS sequence"/>
</dbReference>
<keyword evidence="2" id="KW-1185">Reference proteome</keyword>
<reference evidence="2" key="1">
    <citation type="submission" date="2017-11" db="EMBL/GenBank/DDBJ databases">
        <authorList>
            <person name="Lima N.C."/>
            <person name="Parody-Merino A.M."/>
            <person name="Battley P.F."/>
            <person name="Fidler A.E."/>
            <person name="Prosdocimi F."/>
        </authorList>
    </citation>
    <scope>NUCLEOTIDE SEQUENCE [LARGE SCALE GENOMIC DNA]</scope>
</reference>
<organism evidence="1 2">
    <name type="scientific">Limosa lapponica baueri</name>
    <dbReference type="NCBI Taxonomy" id="1758121"/>
    <lineage>
        <taxon>Eukaryota</taxon>
        <taxon>Metazoa</taxon>
        <taxon>Chordata</taxon>
        <taxon>Craniata</taxon>
        <taxon>Vertebrata</taxon>
        <taxon>Euteleostomi</taxon>
        <taxon>Archelosauria</taxon>
        <taxon>Archosauria</taxon>
        <taxon>Dinosauria</taxon>
        <taxon>Saurischia</taxon>
        <taxon>Theropoda</taxon>
        <taxon>Coelurosauria</taxon>
        <taxon>Aves</taxon>
        <taxon>Neognathae</taxon>
        <taxon>Neoaves</taxon>
        <taxon>Charadriiformes</taxon>
        <taxon>Scolopacidae</taxon>
        <taxon>Limosa</taxon>
    </lineage>
</organism>
<protein>
    <submittedName>
        <fullName evidence="1">Uncharacterized protein</fullName>
    </submittedName>
</protein>
<evidence type="ECO:0000313" key="1">
    <source>
        <dbReference type="EMBL" id="PKU42851.1"/>
    </source>
</evidence>
<proteinExistence type="predicted"/>
<dbReference type="EMBL" id="KZ505954">
    <property type="protein sequence ID" value="PKU42851.1"/>
    <property type="molecule type" value="Genomic_DNA"/>
</dbReference>